<name>A0AAV7L777_PLEWA</name>
<sequence length="90" mass="9518">MEGRVTKPSGSRHGRLPLQSGQRTGPRMEGRVTKSSGSRHGRLPLQSGQRTGPRMEGRVTYPPDSAPRVFLQPGLAAGSAAEAGARLNVT</sequence>
<organism evidence="2 3">
    <name type="scientific">Pleurodeles waltl</name>
    <name type="common">Iberian ribbed newt</name>
    <dbReference type="NCBI Taxonomy" id="8319"/>
    <lineage>
        <taxon>Eukaryota</taxon>
        <taxon>Metazoa</taxon>
        <taxon>Chordata</taxon>
        <taxon>Craniata</taxon>
        <taxon>Vertebrata</taxon>
        <taxon>Euteleostomi</taxon>
        <taxon>Amphibia</taxon>
        <taxon>Batrachia</taxon>
        <taxon>Caudata</taxon>
        <taxon>Salamandroidea</taxon>
        <taxon>Salamandridae</taxon>
        <taxon>Pleurodelinae</taxon>
        <taxon>Pleurodeles</taxon>
    </lineage>
</organism>
<comment type="caution">
    <text evidence="2">The sequence shown here is derived from an EMBL/GenBank/DDBJ whole genome shotgun (WGS) entry which is preliminary data.</text>
</comment>
<evidence type="ECO:0000313" key="2">
    <source>
        <dbReference type="EMBL" id="KAJ1086948.1"/>
    </source>
</evidence>
<feature type="region of interest" description="Disordered" evidence="1">
    <location>
        <begin position="1"/>
        <end position="67"/>
    </location>
</feature>
<reference evidence="2" key="1">
    <citation type="journal article" date="2022" name="bioRxiv">
        <title>Sequencing and chromosome-scale assembly of the giantPleurodeles waltlgenome.</title>
        <authorList>
            <person name="Brown T."/>
            <person name="Elewa A."/>
            <person name="Iarovenko S."/>
            <person name="Subramanian E."/>
            <person name="Araus A.J."/>
            <person name="Petzold A."/>
            <person name="Susuki M."/>
            <person name="Suzuki K.-i.T."/>
            <person name="Hayashi T."/>
            <person name="Toyoda A."/>
            <person name="Oliveira C."/>
            <person name="Osipova E."/>
            <person name="Leigh N.D."/>
            <person name="Simon A."/>
            <person name="Yun M.H."/>
        </authorList>
    </citation>
    <scope>NUCLEOTIDE SEQUENCE</scope>
    <source>
        <strain evidence="2">20211129_DDA</strain>
        <tissue evidence="2">Liver</tissue>
    </source>
</reference>
<evidence type="ECO:0000313" key="3">
    <source>
        <dbReference type="Proteomes" id="UP001066276"/>
    </source>
</evidence>
<keyword evidence="3" id="KW-1185">Reference proteome</keyword>
<protein>
    <submittedName>
        <fullName evidence="2">Uncharacterized protein</fullName>
    </submittedName>
</protein>
<dbReference type="Proteomes" id="UP001066276">
    <property type="component" value="Chromosome 11"/>
</dbReference>
<dbReference type="EMBL" id="JANPWB010000015">
    <property type="protein sequence ID" value="KAJ1086948.1"/>
    <property type="molecule type" value="Genomic_DNA"/>
</dbReference>
<gene>
    <name evidence="2" type="ORF">NDU88_000143</name>
</gene>
<evidence type="ECO:0000256" key="1">
    <source>
        <dbReference type="SAM" id="MobiDB-lite"/>
    </source>
</evidence>
<proteinExistence type="predicted"/>
<dbReference type="AlphaFoldDB" id="A0AAV7L777"/>
<accession>A0AAV7L777</accession>